<evidence type="ECO:0000256" key="4">
    <source>
        <dbReference type="ARBA" id="ARBA00023319"/>
    </source>
</evidence>
<dbReference type="PANTHER" id="PTHR19367:SF18">
    <property type="entry name" value="T CELL RECEPTOR ALPHA VARIABLE 16"/>
    <property type="match status" value="1"/>
</dbReference>
<dbReference type="Gene3D" id="2.60.40.10">
    <property type="entry name" value="Immunoglobulins"/>
    <property type="match status" value="1"/>
</dbReference>
<protein>
    <recommendedName>
        <fullName evidence="7">Ig-like domain-containing protein</fullName>
    </recommendedName>
</protein>
<evidence type="ECO:0000256" key="5">
    <source>
        <dbReference type="ARBA" id="ARBA00043266"/>
    </source>
</evidence>
<keyword evidence="3" id="KW-0675">Receptor</keyword>
<dbReference type="InterPro" id="IPR036179">
    <property type="entry name" value="Ig-like_dom_sf"/>
</dbReference>
<feature type="signal peptide" evidence="6">
    <location>
        <begin position="1"/>
        <end position="19"/>
    </location>
</feature>
<dbReference type="InterPro" id="IPR013106">
    <property type="entry name" value="Ig_V-set"/>
</dbReference>
<evidence type="ECO:0000256" key="6">
    <source>
        <dbReference type="SAM" id="SignalP"/>
    </source>
</evidence>
<dbReference type="PANTHER" id="PTHR19367">
    <property type="entry name" value="T-CELL RECEPTOR ALPHA CHAIN V REGION"/>
    <property type="match status" value="1"/>
</dbReference>
<reference evidence="8" key="2">
    <citation type="submission" date="2025-09" db="UniProtKB">
        <authorList>
            <consortium name="Ensembl"/>
        </authorList>
    </citation>
    <scope>IDENTIFICATION</scope>
</reference>
<feature type="domain" description="Ig-like" evidence="7">
    <location>
        <begin position="15"/>
        <end position="124"/>
    </location>
</feature>
<reference evidence="8" key="1">
    <citation type="submission" date="2025-08" db="UniProtKB">
        <authorList>
            <consortium name="Ensembl"/>
        </authorList>
    </citation>
    <scope>IDENTIFICATION</scope>
</reference>
<dbReference type="Pfam" id="PF07686">
    <property type="entry name" value="V-set"/>
    <property type="match status" value="1"/>
</dbReference>
<dbReference type="InterPro" id="IPR051287">
    <property type="entry name" value="TCR_variable_region"/>
</dbReference>
<sequence>MLSESCLWFVFLLLPNLHMRRQSVKQTSGSLTVSEGKHLSLSCSYETQFSNTVFTYWYIQHPGQPLKFLLTEYENDGQGFHATHHEGDKNGTYNLEKEASQLKDSAVYFCAIRDTMRESRRGVDSNFHPSKVGKMKTHCWYQYADSVNCLERAVKAL</sequence>
<dbReference type="PROSITE" id="PS50835">
    <property type="entry name" value="IG_LIKE"/>
    <property type="match status" value="1"/>
</dbReference>
<proteinExistence type="predicted"/>
<evidence type="ECO:0000313" key="9">
    <source>
        <dbReference type="Proteomes" id="UP000694559"/>
    </source>
</evidence>
<keyword evidence="1 6" id="KW-0732">Signal</keyword>
<dbReference type="OrthoDB" id="8947657at2759"/>
<dbReference type="InterPro" id="IPR007110">
    <property type="entry name" value="Ig-like_dom"/>
</dbReference>
<dbReference type="AlphaFoldDB" id="A0A8C6VT22"/>
<name>A0A8C6VT22_NAJNA</name>
<evidence type="ECO:0000256" key="2">
    <source>
        <dbReference type="ARBA" id="ARBA00023130"/>
    </source>
</evidence>
<keyword evidence="2" id="KW-1064">Adaptive immunity</keyword>
<dbReference type="Proteomes" id="UP000694559">
    <property type="component" value="Unplaced"/>
</dbReference>
<evidence type="ECO:0000256" key="3">
    <source>
        <dbReference type="ARBA" id="ARBA00023170"/>
    </source>
</evidence>
<keyword evidence="9" id="KW-1185">Reference proteome</keyword>
<keyword evidence="5" id="KW-1279">T cell receptor</keyword>
<organism evidence="8 9">
    <name type="scientific">Naja naja</name>
    <name type="common">Indian cobra</name>
    <dbReference type="NCBI Taxonomy" id="35670"/>
    <lineage>
        <taxon>Eukaryota</taxon>
        <taxon>Metazoa</taxon>
        <taxon>Chordata</taxon>
        <taxon>Craniata</taxon>
        <taxon>Vertebrata</taxon>
        <taxon>Euteleostomi</taxon>
        <taxon>Lepidosauria</taxon>
        <taxon>Squamata</taxon>
        <taxon>Bifurcata</taxon>
        <taxon>Unidentata</taxon>
        <taxon>Episquamata</taxon>
        <taxon>Toxicofera</taxon>
        <taxon>Serpentes</taxon>
        <taxon>Colubroidea</taxon>
        <taxon>Elapidae</taxon>
        <taxon>Elapinae</taxon>
        <taxon>Naja</taxon>
    </lineage>
</organism>
<dbReference type="InterPro" id="IPR013783">
    <property type="entry name" value="Ig-like_fold"/>
</dbReference>
<dbReference type="GO" id="GO:0002250">
    <property type="term" value="P:adaptive immune response"/>
    <property type="evidence" value="ECO:0007669"/>
    <property type="project" value="UniProtKB-KW"/>
</dbReference>
<evidence type="ECO:0000313" key="8">
    <source>
        <dbReference type="Ensembl" id="ENSNNAP00000008694.1"/>
    </source>
</evidence>
<feature type="chain" id="PRO_5034978392" description="Ig-like domain-containing protein" evidence="6">
    <location>
        <begin position="20"/>
        <end position="157"/>
    </location>
</feature>
<keyword evidence="4" id="KW-0393">Immunoglobulin domain</keyword>
<accession>A0A8C6VT22</accession>
<dbReference type="GeneTree" id="ENSGT00940000153073"/>
<keyword evidence="5" id="KW-0391">Immunity</keyword>
<dbReference type="SUPFAM" id="SSF48726">
    <property type="entry name" value="Immunoglobulin"/>
    <property type="match status" value="1"/>
</dbReference>
<evidence type="ECO:0000256" key="1">
    <source>
        <dbReference type="ARBA" id="ARBA00022729"/>
    </source>
</evidence>
<dbReference type="Ensembl" id="ENSNNAT00000009114.1">
    <property type="protein sequence ID" value="ENSNNAP00000008694.1"/>
    <property type="gene ID" value="ENSNNAG00000005845.1"/>
</dbReference>
<evidence type="ECO:0000259" key="7">
    <source>
        <dbReference type="PROSITE" id="PS50835"/>
    </source>
</evidence>
<dbReference type="GO" id="GO:0042101">
    <property type="term" value="C:T cell receptor complex"/>
    <property type="evidence" value="ECO:0007669"/>
    <property type="project" value="UniProtKB-KW"/>
</dbReference>